<feature type="domain" description="Bacterial transcriptional activator" evidence="4">
    <location>
        <begin position="100"/>
        <end position="240"/>
    </location>
</feature>
<dbReference type="SMART" id="SM01043">
    <property type="entry name" value="BTAD"/>
    <property type="match status" value="1"/>
</dbReference>
<accession>A0A1K2F213</accession>
<evidence type="ECO:0000256" key="2">
    <source>
        <dbReference type="ARBA" id="ARBA00023015"/>
    </source>
</evidence>
<keyword evidence="2" id="KW-0805">Transcription regulation</keyword>
<dbReference type="CDD" id="cd15831">
    <property type="entry name" value="BTAD"/>
    <property type="match status" value="1"/>
</dbReference>
<proteinExistence type="predicted"/>
<dbReference type="GO" id="GO:0003677">
    <property type="term" value="F:DNA binding"/>
    <property type="evidence" value="ECO:0007669"/>
    <property type="project" value="UniProtKB-KW"/>
</dbReference>
<dbReference type="SUPFAM" id="SSF52540">
    <property type="entry name" value="P-loop containing nucleoside triphosphate hydrolases"/>
    <property type="match status" value="1"/>
</dbReference>
<dbReference type="InterPro" id="IPR011990">
    <property type="entry name" value="TPR-like_helical_dom_sf"/>
</dbReference>
<gene>
    <name evidence="5" type="ORF">SAMN02787144_102866</name>
</gene>
<dbReference type="PANTHER" id="PTHR35807:SF1">
    <property type="entry name" value="TRANSCRIPTIONAL REGULATOR REDD"/>
    <property type="match status" value="1"/>
</dbReference>
<dbReference type="InterPro" id="IPR051677">
    <property type="entry name" value="AfsR-DnrI-RedD_regulator"/>
</dbReference>
<evidence type="ECO:0000256" key="3">
    <source>
        <dbReference type="ARBA" id="ARBA00023163"/>
    </source>
</evidence>
<dbReference type="InterPro" id="IPR019734">
    <property type="entry name" value="TPR_rpt"/>
</dbReference>
<dbReference type="GO" id="GO:0006355">
    <property type="term" value="P:regulation of DNA-templated transcription"/>
    <property type="evidence" value="ECO:0007669"/>
    <property type="project" value="InterPro"/>
</dbReference>
<dbReference type="InterPro" id="IPR016032">
    <property type="entry name" value="Sig_transdc_resp-reg_C-effctor"/>
</dbReference>
<keyword evidence="1" id="KW-0902">Two-component regulatory system</keyword>
<evidence type="ECO:0000313" key="5">
    <source>
        <dbReference type="EMBL" id="SFY41779.1"/>
    </source>
</evidence>
<dbReference type="InterPro" id="IPR027417">
    <property type="entry name" value="P-loop_NTPase"/>
</dbReference>
<dbReference type="AlphaFoldDB" id="A0A1K2F213"/>
<evidence type="ECO:0000256" key="1">
    <source>
        <dbReference type="ARBA" id="ARBA00023012"/>
    </source>
</evidence>
<dbReference type="InterPro" id="IPR036388">
    <property type="entry name" value="WH-like_DNA-bd_sf"/>
</dbReference>
<dbReference type="OrthoDB" id="581105at2"/>
<sequence>MFVDFVLLGGIEAYVGGAAVDLGHVRQRSVLAGLLVDANAPVPTARLVDRVWGDCPPQRAHATLYSYVSRLRLALATAAEKVHITRQSGSYVLAVDPSAVDLHRFRGLVGQARTADDGHAAVLFAQALALWRGDAFGDLDTPWFNVLRESWHRERTAAELDLTDLRLRLGRHAELLAALPARAEQHPLDERLAGQLMLALYRSGRRSDALAHYQNIQHRLSEELGTDPGPELQRLHQQILTTDAALAVRPATGTTAQLGTAMVPRQLPPPPGHFIGRAREIAELDKALNAGGAPGGTVVISTIGGIGGIGKTWLAGHWAHHNAAAFPDGQLHADLRGFSPLGDPASPAEVVQNFLHALGLAPTEMPVDLPGRVAMYRSLIADRRMLIVLDDARDTAQVLPLLPGTPSCTMLITSRRGLTGLITAHGARPLALDVVSEAEAREMLVHRLGSERVTEEPKAVATLLDYCAGLPLAIGVMSARAGIHPTFPLAALAEELHDRSARLDAFGTDDPTADLRAVLSSSYDALDTATARVFGLLGQSLGPDISLAAASALTALPVPEVRSHLRGLEGAHLIQEIRPGRYRMHDLVRLYAAERATQDQRREALESALRGLVDFYADTAHDGDRLLSPLRTPFGPDLPDVTRGALPLRDIETAMRWFEAEHLCLLDAHRFAMAQGHYRQAWQLAWSLDTFHWRQGNLDDRTAMLRATLAAEESMRDQTQRALAHRLLGRAHASQGRHAAALEHLRVALTLFEEADQAAGKAQTHLNLALAWEKHGDDRQALAHAIQNLRIRRTLDSPPREAEALNAVGWYHARLGHHRQSRSYCEEALVLCRRHHFREGEAFTLDSLGYLAHRTNEHALALERYDQALTLRRELGDAFEEADTLAKLGDIRDSLGQHAQACEAWEQARSLYRSQRRLRPAFQVEEKLARRGRFVS</sequence>
<name>A0A1K2F213_STRAR</name>
<dbReference type="PRINTS" id="PR00364">
    <property type="entry name" value="DISEASERSIST"/>
</dbReference>
<dbReference type="GO" id="GO:0000160">
    <property type="term" value="P:phosphorelay signal transduction system"/>
    <property type="evidence" value="ECO:0007669"/>
    <property type="project" value="UniProtKB-KW"/>
</dbReference>
<evidence type="ECO:0000259" key="4">
    <source>
        <dbReference type="SMART" id="SM01043"/>
    </source>
</evidence>
<protein>
    <submittedName>
        <fullName evidence="5">DNA-binding transcriptional activator of the SARP family</fullName>
    </submittedName>
</protein>
<keyword evidence="5" id="KW-0238">DNA-binding</keyword>
<dbReference type="STRING" id="1893.SAMN02787144_102866"/>
<dbReference type="EMBL" id="FPJO01000028">
    <property type="protein sequence ID" value="SFY41779.1"/>
    <property type="molecule type" value="Genomic_DNA"/>
</dbReference>
<dbReference type="Gene3D" id="3.40.50.300">
    <property type="entry name" value="P-loop containing nucleotide triphosphate hydrolases"/>
    <property type="match status" value="1"/>
</dbReference>
<reference evidence="5 6" key="1">
    <citation type="submission" date="2016-11" db="EMBL/GenBank/DDBJ databases">
        <authorList>
            <person name="Jaros S."/>
            <person name="Januszkiewicz K."/>
            <person name="Wedrychowicz H."/>
        </authorList>
    </citation>
    <scope>NUCLEOTIDE SEQUENCE [LARGE SCALE GENOMIC DNA]</scope>
    <source>
        <strain evidence="5 6">OK807</strain>
    </source>
</reference>
<dbReference type="SUPFAM" id="SSF46894">
    <property type="entry name" value="C-terminal effector domain of the bipartite response regulators"/>
    <property type="match status" value="1"/>
</dbReference>
<dbReference type="Pfam" id="PF03704">
    <property type="entry name" value="BTAD"/>
    <property type="match status" value="1"/>
</dbReference>
<dbReference type="Gene3D" id="1.10.10.10">
    <property type="entry name" value="Winged helix-like DNA-binding domain superfamily/Winged helix DNA-binding domain"/>
    <property type="match status" value="1"/>
</dbReference>
<keyword evidence="3" id="KW-0804">Transcription</keyword>
<dbReference type="InterPro" id="IPR005158">
    <property type="entry name" value="BTAD"/>
</dbReference>
<dbReference type="SUPFAM" id="SSF48452">
    <property type="entry name" value="TPR-like"/>
    <property type="match status" value="2"/>
</dbReference>
<dbReference type="GO" id="GO:0043531">
    <property type="term" value="F:ADP binding"/>
    <property type="evidence" value="ECO:0007669"/>
    <property type="project" value="InterPro"/>
</dbReference>
<dbReference type="SMART" id="SM00028">
    <property type="entry name" value="TPR"/>
    <property type="match status" value="5"/>
</dbReference>
<dbReference type="PANTHER" id="PTHR35807">
    <property type="entry name" value="TRANSCRIPTIONAL REGULATOR REDD-RELATED"/>
    <property type="match status" value="1"/>
</dbReference>
<organism evidence="5 6">
    <name type="scientific">Streptomyces atratus</name>
    <dbReference type="NCBI Taxonomy" id="1893"/>
    <lineage>
        <taxon>Bacteria</taxon>
        <taxon>Bacillati</taxon>
        <taxon>Actinomycetota</taxon>
        <taxon>Actinomycetes</taxon>
        <taxon>Kitasatosporales</taxon>
        <taxon>Streptomycetaceae</taxon>
        <taxon>Streptomyces</taxon>
    </lineage>
</organism>
<dbReference type="Gene3D" id="1.25.40.10">
    <property type="entry name" value="Tetratricopeptide repeat domain"/>
    <property type="match status" value="2"/>
</dbReference>
<evidence type="ECO:0000313" key="6">
    <source>
        <dbReference type="Proteomes" id="UP000181909"/>
    </source>
</evidence>
<dbReference type="Proteomes" id="UP000181909">
    <property type="component" value="Unassembled WGS sequence"/>
</dbReference>